<dbReference type="InterPro" id="IPR011993">
    <property type="entry name" value="PH-like_dom_sf"/>
</dbReference>
<accession>A0A183CAR9</accession>
<feature type="region of interest" description="Disordered" evidence="6">
    <location>
        <begin position="418"/>
        <end position="438"/>
    </location>
</feature>
<dbReference type="AlphaFoldDB" id="A0A183CAR9"/>
<dbReference type="InterPro" id="IPR023394">
    <property type="entry name" value="Sec7_C_sf"/>
</dbReference>
<dbReference type="InterPro" id="IPR000904">
    <property type="entry name" value="Sec7_dom"/>
</dbReference>
<evidence type="ECO:0000256" key="3">
    <source>
        <dbReference type="ARBA" id="ARBA00022490"/>
    </source>
</evidence>
<keyword evidence="7" id="KW-1133">Transmembrane helix</keyword>
<keyword evidence="9" id="KW-1185">Reference proteome</keyword>
<dbReference type="GO" id="GO:0030036">
    <property type="term" value="P:actin cytoskeleton organization"/>
    <property type="evidence" value="ECO:0007669"/>
    <property type="project" value="TreeGrafter"/>
</dbReference>
<dbReference type="PROSITE" id="PS50190">
    <property type="entry name" value="SEC7"/>
    <property type="match status" value="1"/>
</dbReference>
<evidence type="ECO:0000256" key="1">
    <source>
        <dbReference type="ARBA" id="ARBA00004496"/>
    </source>
</evidence>
<dbReference type="CDD" id="cd00171">
    <property type="entry name" value="Sec7"/>
    <property type="match status" value="1"/>
</dbReference>
<evidence type="ECO:0000259" key="8">
    <source>
        <dbReference type="PROSITE" id="PS50190"/>
    </source>
</evidence>
<dbReference type="Proteomes" id="UP000050741">
    <property type="component" value="Unassembled WGS sequence"/>
</dbReference>
<keyword evidence="7" id="KW-0472">Membrane</keyword>
<feature type="transmembrane region" description="Helical" evidence="7">
    <location>
        <begin position="489"/>
        <end position="511"/>
    </location>
</feature>
<keyword evidence="5" id="KW-0175">Coiled coil</keyword>
<evidence type="ECO:0000256" key="2">
    <source>
        <dbReference type="ARBA" id="ARBA00006248"/>
    </source>
</evidence>
<dbReference type="InterPro" id="IPR035999">
    <property type="entry name" value="Sec7_dom_sf"/>
</dbReference>
<evidence type="ECO:0000256" key="4">
    <source>
        <dbReference type="ARBA" id="ARBA00022553"/>
    </source>
</evidence>
<dbReference type="PANTHER" id="PTHR10663:SF342">
    <property type="entry name" value="FI21420P1"/>
    <property type="match status" value="1"/>
</dbReference>
<dbReference type="GO" id="GO:0032012">
    <property type="term" value="P:regulation of ARF protein signal transduction"/>
    <property type="evidence" value="ECO:0007669"/>
    <property type="project" value="InterPro"/>
</dbReference>
<evidence type="ECO:0000256" key="7">
    <source>
        <dbReference type="SAM" id="Phobius"/>
    </source>
</evidence>
<organism evidence="9 10">
    <name type="scientific">Globodera pallida</name>
    <name type="common">Potato cyst nematode worm</name>
    <name type="synonym">Heterodera pallida</name>
    <dbReference type="NCBI Taxonomy" id="36090"/>
    <lineage>
        <taxon>Eukaryota</taxon>
        <taxon>Metazoa</taxon>
        <taxon>Ecdysozoa</taxon>
        <taxon>Nematoda</taxon>
        <taxon>Chromadorea</taxon>
        <taxon>Rhabditida</taxon>
        <taxon>Tylenchina</taxon>
        <taxon>Tylenchomorpha</taxon>
        <taxon>Tylenchoidea</taxon>
        <taxon>Heteroderidae</taxon>
        <taxon>Heteroderinae</taxon>
        <taxon>Globodera</taxon>
    </lineage>
</organism>
<feature type="domain" description="SEC7" evidence="8">
    <location>
        <begin position="8"/>
        <end position="196"/>
    </location>
</feature>
<keyword evidence="7" id="KW-0812">Transmembrane</keyword>
<dbReference type="PANTHER" id="PTHR10663">
    <property type="entry name" value="GUANYL-NUCLEOTIDE EXCHANGE FACTOR"/>
    <property type="match status" value="1"/>
</dbReference>
<dbReference type="GO" id="GO:0005085">
    <property type="term" value="F:guanyl-nucleotide exchange factor activity"/>
    <property type="evidence" value="ECO:0007669"/>
    <property type="project" value="InterPro"/>
</dbReference>
<dbReference type="Pfam" id="PF16453">
    <property type="entry name" value="IQ_SEC7_PH"/>
    <property type="match status" value="1"/>
</dbReference>
<keyword evidence="3" id="KW-0963">Cytoplasm</keyword>
<comment type="similarity">
    <text evidence="2">Belongs to the BRAG family.</text>
</comment>
<evidence type="ECO:0000313" key="10">
    <source>
        <dbReference type="WBParaSite" id="GPLIN_000997000"/>
    </source>
</evidence>
<dbReference type="GO" id="GO:0005737">
    <property type="term" value="C:cytoplasm"/>
    <property type="evidence" value="ECO:0007669"/>
    <property type="project" value="UniProtKB-SubCell"/>
</dbReference>
<dbReference type="Pfam" id="PF01369">
    <property type="entry name" value="Sec7"/>
    <property type="match status" value="1"/>
</dbReference>
<reference evidence="9" key="1">
    <citation type="submission" date="2014-05" db="EMBL/GenBank/DDBJ databases">
        <title>The genome and life-stage specific transcriptomes of Globodera pallida elucidate key aspects of plant parasitism by a cyst nematode.</title>
        <authorList>
            <person name="Cotton J.A."/>
            <person name="Lilley C.J."/>
            <person name="Jones L.M."/>
            <person name="Kikuchi T."/>
            <person name="Reid A.J."/>
            <person name="Thorpe P."/>
            <person name="Tsai I.J."/>
            <person name="Beasley H."/>
            <person name="Blok V."/>
            <person name="Cock P.J.A."/>
            <person name="Van den Akker S.E."/>
            <person name="Holroyd N."/>
            <person name="Hunt M."/>
            <person name="Mantelin S."/>
            <person name="Naghra H."/>
            <person name="Pain A."/>
            <person name="Palomares-Rius J.E."/>
            <person name="Zarowiecki M."/>
            <person name="Berriman M."/>
            <person name="Jones J.T."/>
            <person name="Urwin P.E."/>
        </authorList>
    </citation>
    <scope>NUCLEOTIDE SEQUENCE [LARGE SCALE GENOMIC DNA]</scope>
    <source>
        <strain evidence="9">Lindley</strain>
    </source>
</reference>
<dbReference type="InterPro" id="IPR013087">
    <property type="entry name" value="Znf_C2H2_type"/>
</dbReference>
<dbReference type="SMART" id="SM00222">
    <property type="entry name" value="Sec7"/>
    <property type="match status" value="1"/>
</dbReference>
<dbReference type="Gene3D" id="1.10.220.20">
    <property type="match status" value="1"/>
</dbReference>
<dbReference type="Gene3D" id="2.30.29.30">
    <property type="entry name" value="Pleckstrin-homology domain (PH domain)/Phosphotyrosine-binding domain (PTB)"/>
    <property type="match status" value="1"/>
</dbReference>
<dbReference type="CDD" id="cd20908">
    <property type="entry name" value="SUF4-like"/>
    <property type="match status" value="1"/>
</dbReference>
<evidence type="ECO:0000256" key="5">
    <source>
        <dbReference type="ARBA" id="ARBA00023054"/>
    </source>
</evidence>
<dbReference type="SUPFAM" id="SSF50729">
    <property type="entry name" value="PH domain-like"/>
    <property type="match status" value="1"/>
</dbReference>
<dbReference type="WBParaSite" id="GPLIN_000997000">
    <property type="protein sequence ID" value="GPLIN_000997000"/>
    <property type="gene ID" value="GPLIN_000997000"/>
</dbReference>
<dbReference type="InterPro" id="IPR033742">
    <property type="entry name" value="IQSEC_PH"/>
</dbReference>
<name>A0A183CAR9_GLOPA</name>
<reference evidence="10" key="2">
    <citation type="submission" date="2016-06" db="UniProtKB">
        <authorList>
            <consortium name="WormBaseParasite"/>
        </authorList>
    </citation>
    <scope>IDENTIFICATION</scope>
</reference>
<evidence type="ECO:0000256" key="6">
    <source>
        <dbReference type="SAM" id="MobiDB-lite"/>
    </source>
</evidence>
<keyword evidence="4" id="KW-0597">Phosphoprotein</keyword>
<proteinExistence type="inferred from homology"/>
<dbReference type="SUPFAM" id="SSF48425">
    <property type="entry name" value="Sec7 domain"/>
    <property type="match status" value="1"/>
</dbReference>
<evidence type="ECO:0000313" key="9">
    <source>
        <dbReference type="Proteomes" id="UP000050741"/>
    </source>
</evidence>
<dbReference type="PROSITE" id="PS00028">
    <property type="entry name" value="ZINC_FINGER_C2H2_1"/>
    <property type="match status" value="1"/>
</dbReference>
<comment type="subcellular location">
    <subcellularLocation>
        <location evidence="1">Cytoplasm</location>
    </subcellularLocation>
</comment>
<protein>
    <submittedName>
        <fullName evidence="10">SEC7 domain-containing protein</fullName>
    </submittedName>
</protein>
<sequence length="674" mass="75490">MRVEWTEQQRRRLYRIALNFFNKKPDLGVQLLINWGFVRNSARELALLFMERRGISKQMIGEYLGTLRSQFHASVLNCFIEQISMYDMDIDIAIRQLLKYIRLPLEAQKIDHIIQAFSQHYVACNRHRLCALDTPDAMYILAFAVIMLNTDLHTPSLKDSRRMKLDEFVQNLYRLEEARHMDRNILAGIYERVKLLEFQAGTDHVTQVLKVDQSISAKEKPKLVEPHRRLICYCRLHQLIDPNKRQSSTAHQREIFLFNDMMLVCKLISVGRRKSSGLGQYQLRYSTPLIGLHVKEFQNNIYSNGLLISCADGQVLMFNAKNGDDRFRFIADIHESVAESTEMEQWRQELELDKQQQRQLIAKHFKCHICNKKLFTGPGLAIHCMQVHKESIDKIPGALPGRDNVNIEVYGMEGLPPESTRGYVEDEATDVPPSKIPRPAGPGIPLPGMMPPGHPMAAFNQFMPHAPAPYGMSPHGGRSLYKTNNLRRAVVRAYHTLAIAIILLVFGMPMLPRPGGPPPPPLHHHQQQMAAMMAAAGSGRMPPMSVPSSSVGAIPTPPAGIAPPPPLPSGILPPAAASAIPMPPQAAFAAYQDKDGGKYGKELPSTSLSTTPSKTLGAKTRIVCQDEQTSLEELMAQRVVPTYARGLMPCHGERETPQGVFGPSLPYAFIASSK</sequence>
<dbReference type="Gene3D" id="1.10.1000.11">
    <property type="entry name" value="Arf Nucleotide-binding Site Opener,domain 2"/>
    <property type="match status" value="1"/>
</dbReference>